<reference evidence="1 2" key="1">
    <citation type="submission" date="2019-05" db="EMBL/GenBank/DDBJ databases">
        <title>Draft genome sequence of Nonomuraea zeae DSM 100528.</title>
        <authorList>
            <person name="Saricaoglu S."/>
            <person name="Isik K."/>
        </authorList>
    </citation>
    <scope>NUCLEOTIDE SEQUENCE [LARGE SCALE GENOMIC DNA]</scope>
    <source>
        <strain evidence="1 2">DSM 100528</strain>
    </source>
</reference>
<dbReference type="OrthoDB" id="9762066at2"/>
<dbReference type="Proteomes" id="UP000306628">
    <property type="component" value="Unassembled WGS sequence"/>
</dbReference>
<accession>A0A5S4G247</accession>
<dbReference type="AlphaFoldDB" id="A0A5S4G247"/>
<evidence type="ECO:0000313" key="1">
    <source>
        <dbReference type="EMBL" id="TMR27036.1"/>
    </source>
</evidence>
<proteinExistence type="predicted"/>
<sequence length="326" mass="35666">MSTHEREITEPVDLCLPDGRLNPAAIGWTRRPLHRANLRGWGRAKRWEYWGIVTPSHVIGLVASSLDYAGVHGLYVLDRATGAEISEDAVVPLARGAAFPPRSGEGTARVAGGGVRIAIEQAPGGTTLRAVARGVALDLEVPLPEGHESLGVVVPWGPRRFQYTVKDVGRPVHGRLTLGTTVHEVGEDAFAVLDHGRGKWPYSVTWNWAAGSGPGRSIQLGGKWTDGTGMTENALFVDGRLHKIGAELEWVYDRSDWLRPWRVIGDRVQAEFTPFHEKVSRTELGLVGSETHQCFGHFGGRAQADDGTWVELDGLTGWAEEARNRW</sequence>
<dbReference type="Pfam" id="PF10974">
    <property type="entry name" value="DUF2804"/>
    <property type="match status" value="1"/>
</dbReference>
<dbReference type="PANTHER" id="PTHR35868:SF3">
    <property type="entry name" value="DUF2804 DOMAIN-CONTAINING PROTEIN"/>
    <property type="match status" value="1"/>
</dbReference>
<dbReference type="InterPro" id="IPR021243">
    <property type="entry name" value="DUF2804"/>
</dbReference>
<comment type="caution">
    <text evidence="1">The sequence shown here is derived from an EMBL/GenBank/DDBJ whole genome shotgun (WGS) entry which is preliminary data.</text>
</comment>
<dbReference type="EMBL" id="VCKX01000179">
    <property type="protein sequence ID" value="TMR27036.1"/>
    <property type="molecule type" value="Genomic_DNA"/>
</dbReference>
<gene>
    <name evidence="1" type="ORF">ETD85_40445</name>
</gene>
<evidence type="ECO:0000313" key="2">
    <source>
        <dbReference type="Proteomes" id="UP000306628"/>
    </source>
</evidence>
<protein>
    <submittedName>
        <fullName evidence="1">DUF2804 domain-containing protein</fullName>
    </submittedName>
</protein>
<dbReference type="RefSeq" id="WP_138695122.1">
    <property type="nucleotide sequence ID" value="NZ_JBHSAZ010000076.1"/>
</dbReference>
<keyword evidence="2" id="KW-1185">Reference proteome</keyword>
<name>A0A5S4G247_9ACTN</name>
<dbReference type="PANTHER" id="PTHR35868">
    <property type="entry name" value="DUF2804 DOMAIN-CONTAINING PROTEIN-RELATED"/>
    <property type="match status" value="1"/>
</dbReference>
<organism evidence="1 2">
    <name type="scientific">Nonomuraea zeae</name>
    <dbReference type="NCBI Taxonomy" id="1642303"/>
    <lineage>
        <taxon>Bacteria</taxon>
        <taxon>Bacillati</taxon>
        <taxon>Actinomycetota</taxon>
        <taxon>Actinomycetes</taxon>
        <taxon>Streptosporangiales</taxon>
        <taxon>Streptosporangiaceae</taxon>
        <taxon>Nonomuraea</taxon>
    </lineage>
</organism>